<dbReference type="InterPro" id="IPR036890">
    <property type="entry name" value="HATPase_C_sf"/>
</dbReference>
<dbReference type="GO" id="GO:0000155">
    <property type="term" value="F:phosphorelay sensor kinase activity"/>
    <property type="evidence" value="ECO:0007669"/>
    <property type="project" value="InterPro"/>
</dbReference>
<comment type="catalytic activity">
    <reaction evidence="1">
        <text>ATP + protein L-histidine = ADP + protein N-phospho-L-histidine.</text>
        <dbReference type="EC" id="2.7.13.3"/>
    </reaction>
</comment>
<organism evidence="11 12">
    <name type="scientific">Prauserella cavernicola</name>
    <dbReference type="NCBI Taxonomy" id="2800127"/>
    <lineage>
        <taxon>Bacteria</taxon>
        <taxon>Bacillati</taxon>
        <taxon>Actinomycetota</taxon>
        <taxon>Actinomycetes</taxon>
        <taxon>Pseudonocardiales</taxon>
        <taxon>Pseudonocardiaceae</taxon>
        <taxon>Prauserella</taxon>
    </lineage>
</organism>
<feature type="domain" description="Signal transduction histidine kinase subgroup 3 dimerisation and phosphoacceptor" evidence="10">
    <location>
        <begin position="179"/>
        <end position="243"/>
    </location>
</feature>
<dbReference type="GO" id="GO:0046983">
    <property type="term" value="F:protein dimerization activity"/>
    <property type="evidence" value="ECO:0007669"/>
    <property type="project" value="InterPro"/>
</dbReference>
<evidence type="ECO:0000256" key="5">
    <source>
        <dbReference type="ARBA" id="ARBA00022741"/>
    </source>
</evidence>
<dbReference type="PANTHER" id="PTHR24421:SF10">
    <property type="entry name" value="NITRATE_NITRITE SENSOR PROTEIN NARQ"/>
    <property type="match status" value="1"/>
</dbReference>
<keyword evidence="8" id="KW-0902">Two-component regulatory system</keyword>
<dbReference type="EMBL" id="JAENJH010000008">
    <property type="protein sequence ID" value="MBK1787845.1"/>
    <property type="molecule type" value="Genomic_DNA"/>
</dbReference>
<keyword evidence="9" id="KW-1133">Transmembrane helix</keyword>
<feature type="transmembrane region" description="Helical" evidence="9">
    <location>
        <begin position="130"/>
        <end position="152"/>
    </location>
</feature>
<dbReference type="Gene3D" id="3.30.565.10">
    <property type="entry name" value="Histidine kinase-like ATPase, C-terminal domain"/>
    <property type="match status" value="1"/>
</dbReference>
<keyword evidence="3" id="KW-0597">Phosphoprotein</keyword>
<dbReference type="SUPFAM" id="SSF55874">
    <property type="entry name" value="ATPase domain of HSP90 chaperone/DNA topoisomerase II/histidine kinase"/>
    <property type="match status" value="1"/>
</dbReference>
<reference evidence="11" key="1">
    <citation type="submission" date="2020-12" db="EMBL/GenBank/DDBJ databases">
        <title>Prauserella sp. ASG 168, a novel actinomycete isolated from cave rock.</title>
        <authorList>
            <person name="Suriyachadkun C."/>
        </authorList>
    </citation>
    <scope>NUCLEOTIDE SEQUENCE</scope>
    <source>
        <strain evidence="11">ASG 168</strain>
    </source>
</reference>
<keyword evidence="7" id="KW-0067">ATP-binding</keyword>
<evidence type="ECO:0000256" key="7">
    <source>
        <dbReference type="ARBA" id="ARBA00022840"/>
    </source>
</evidence>
<evidence type="ECO:0000259" key="10">
    <source>
        <dbReference type="Pfam" id="PF07730"/>
    </source>
</evidence>
<keyword evidence="9" id="KW-0472">Membrane</keyword>
<accession>A0A934QWE2</accession>
<keyword evidence="9" id="KW-0812">Transmembrane</keyword>
<feature type="transmembrane region" description="Helical" evidence="9">
    <location>
        <begin position="71"/>
        <end position="96"/>
    </location>
</feature>
<dbReference type="EC" id="2.7.13.3" evidence="2"/>
<dbReference type="InterPro" id="IPR050482">
    <property type="entry name" value="Sensor_HK_TwoCompSys"/>
</dbReference>
<dbReference type="GO" id="GO:0005524">
    <property type="term" value="F:ATP binding"/>
    <property type="evidence" value="ECO:0007669"/>
    <property type="project" value="UniProtKB-KW"/>
</dbReference>
<dbReference type="AlphaFoldDB" id="A0A934QWE2"/>
<evidence type="ECO:0000256" key="6">
    <source>
        <dbReference type="ARBA" id="ARBA00022777"/>
    </source>
</evidence>
<dbReference type="Gene3D" id="1.20.5.1930">
    <property type="match status" value="1"/>
</dbReference>
<protein>
    <recommendedName>
        <fullName evidence="2">histidine kinase</fullName>
        <ecNumber evidence="2">2.7.13.3</ecNumber>
    </recommendedName>
</protein>
<evidence type="ECO:0000313" key="12">
    <source>
        <dbReference type="Proteomes" id="UP000635245"/>
    </source>
</evidence>
<keyword evidence="4" id="KW-0808">Transferase</keyword>
<feature type="transmembrane region" description="Helical" evidence="9">
    <location>
        <begin position="103"/>
        <end position="124"/>
    </location>
</feature>
<evidence type="ECO:0000256" key="8">
    <source>
        <dbReference type="ARBA" id="ARBA00023012"/>
    </source>
</evidence>
<evidence type="ECO:0000313" key="11">
    <source>
        <dbReference type="EMBL" id="MBK1787845.1"/>
    </source>
</evidence>
<evidence type="ECO:0000256" key="1">
    <source>
        <dbReference type="ARBA" id="ARBA00000085"/>
    </source>
</evidence>
<dbReference type="InterPro" id="IPR011712">
    <property type="entry name" value="Sig_transdc_His_kin_sub3_dim/P"/>
</dbReference>
<evidence type="ECO:0000256" key="9">
    <source>
        <dbReference type="SAM" id="Phobius"/>
    </source>
</evidence>
<dbReference type="PANTHER" id="PTHR24421">
    <property type="entry name" value="NITRATE/NITRITE SENSOR PROTEIN NARX-RELATED"/>
    <property type="match status" value="1"/>
</dbReference>
<dbReference type="Pfam" id="PF07730">
    <property type="entry name" value="HisKA_3"/>
    <property type="match status" value="1"/>
</dbReference>
<keyword evidence="5" id="KW-0547">Nucleotide-binding</keyword>
<comment type="caution">
    <text evidence="11">The sequence shown here is derived from an EMBL/GenBank/DDBJ whole genome shotgun (WGS) entry which is preliminary data.</text>
</comment>
<name>A0A934QWE2_9PSEU</name>
<dbReference type="CDD" id="cd16917">
    <property type="entry name" value="HATPase_UhpB-NarQ-NarX-like"/>
    <property type="match status" value="1"/>
</dbReference>
<dbReference type="RefSeq" id="WP_200322955.1">
    <property type="nucleotide sequence ID" value="NZ_JAENJH010000008.1"/>
</dbReference>
<feature type="transmembrane region" description="Helical" evidence="9">
    <location>
        <begin position="15"/>
        <end position="35"/>
    </location>
</feature>
<keyword evidence="12" id="KW-1185">Reference proteome</keyword>
<evidence type="ECO:0000256" key="4">
    <source>
        <dbReference type="ARBA" id="ARBA00022679"/>
    </source>
</evidence>
<evidence type="ECO:0000256" key="3">
    <source>
        <dbReference type="ARBA" id="ARBA00022553"/>
    </source>
</evidence>
<proteinExistence type="predicted"/>
<dbReference type="Proteomes" id="UP000635245">
    <property type="component" value="Unassembled WGS sequence"/>
</dbReference>
<gene>
    <name evidence="11" type="ORF">JHE00_26245</name>
</gene>
<evidence type="ECO:0000256" key="2">
    <source>
        <dbReference type="ARBA" id="ARBA00012438"/>
    </source>
</evidence>
<keyword evidence="6 11" id="KW-0418">Kinase</keyword>
<dbReference type="GO" id="GO:0016020">
    <property type="term" value="C:membrane"/>
    <property type="evidence" value="ECO:0007669"/>
    <property type="project" value="InterPro"/>
</dbReference>
<sequence length="376" mass="40542">MEQRSPRARRRDARAWVVDTALFLFAVADGVFTAVTRIESVAAVDPALFVADQVVAVLGCLALWLRRRWPVGVALVLVAASTFSELVAGALFVAVFTVAVRCLFRTTCVVFGLGLLAAVTYGLLRPEPGLSMAVMVMLIAGAMGTAVGWGLFVQRRRNLIERARTEEQLRAQHAQLEAREAVAREMHDVLGHRLTLLSLHAGALEYRRDASPDEVASAAAVIRQSAHQAMQDLREVIGVLRTPVEELPQPTFDDITGLVAETSAAGLPVRLDSDVEASVPDKVGRTAYRVVQEALTNARKHAHLARTTVRLSGDAIEGLTVEVVNAASTAEAQTATSAGYGLVGLTERIALANGRLEYGPDSGGGWRIWAWLPWKP</sequence>